<sequence length="211" mass="24779">MLLRFLLCSIFIMGCQQIPKEKITLSATEPELDKIYHVRSNNVPAGYAHEYSWRNKKNIARNHYFVFDLRGELVGYVGDDGRTKKYNEDREVAMGNYDFNTALQRIFDTNNITYSISDKAPEKKRKLTIRKGRGKSTLKREKDDESEDDEYEDDSYEDDEYGDDSYEDDSYENEDDSDSEEDTYEDEEDDGDDEGDDDYDDEGDDYDDDEF</sequence>
<dbReference type="EMBL" id="AP019860">
    <property type="protein sequence ID" value="BBM82964.1"/>
    <property type="molecule type" value="Genomic_DNA"/>
</dbReference>
<dbReference type="Proteomes" id="UP000326354">
    <property type="component" value="Chromosome"/>
</dbReference>
<evidence type="ECO:0000313" key="2">
    <source>
        <dbReference type="EMBL" id="BBM82964.1"/>
    </source>
</evidence>
<evidence type="ECO:0000256" key="1">
    <source>
        <dbReference type="SAM" id="MobiDB-lite"/>
    </source>
</evidence>
<evidence type="ECO:0000313" key="3">
    <source>
        <dbReference type="Proteomes" id="UP000326354"/>
    </source>
</evidence>
<keyword evidence="3" id="KW-1185">Reference proteome</keyword>
<feature type="compositionally biased region" description="Acidic residues" evidence="1">
    <location>
        <begin position="144"/>
        <end position="211"/>
    </location>
</feature>
<reference evidence="2 3" key="1">
    <citation type="submission" date="2019-08" db="EMBL/GenBank/DDBJ databases">
        <title>Complete genome sequence of Candidatus Uab amorphum.</title>
        <authorList>
            <person name="Shiratori T."/>
            <person name="Suzuki S."/>
            <person name="Kakizawa Y."/>
            <person name="Ishida K."/>
        </authorList>
    </citation>
    <scope>NUCLEOTIDE SEQUENCE [LARGE SCALE GENOMIC DNA]</scope>
    <source>
        <strain evidence="2 3">SRT547</strain>
    </source>
</reference>
<organism evidence="2 3">
    <name type="scientific">Uabimicrobium amorphum</name>
    <dbReference type="NCBI Taxonomy" id="2596890"/>
    <lineage>
        <taxon>Bacteria</taxon>
        <taxon>Pseudomonadati</taxon>
        <taxon>Planctomycetota</taxon>
        <taxon>Candidatus Uabimicrobiia</taxon>
        <taxon>Candidatus Uabimicrobiales</taxon>
        <taxon>Candidatus Uabimicrobiaceae</taxon>
        <taxon>Candidatus Uabimicrobium</taxon>
    </lineage>
</organism>
<dbReference type="PROSITE" id="PS51257">
    <property type="entry name" value="PROKAR_LIPOPROTEIN"/>
    <property type="match status" value="1"/>
</dbReference>
<dbReference type="AlphaFoldDB" id="A0A5S9IJQ1"/>
<proteinExistence type="predicted"/>
<accession>A0A5S9IJQ1</accession>
<name>A0A5S9IJQ1_UABAM</name>
<dbReference type="RefSeq" id="WP_151967189.1">
    <property type="nucleotide sequence ID" value="NZ_AP019860.1"/>
</dbReference>
<dbReference type="KEGG" id="uam:UABAM_01307"/>
<protein>
    <submittedName>
        <fullName evidence="2">Uncharacterized protein</fullName>
    </submittedName>
</protein>
<gene>
    <name evidence="2" type="ORF">UABAM_01307</name>
</gene>
<feature type="region of interest" description="Disordered" evidence="1">
    <location>
        <begin position="135"/>
        <end position="211"/>
    </location>
</feature>